<evidence type="ECO:0000313" key="2">
    <source>
        <dbReference type="Proteomes" id="UP000031978"/>
    </source>
</evidence>
<proteinExistence type="predicted"/>
<name>A0AB34QZJ5_BACPU</name>
<protein>
    <submittedName>
        <fullName evidence="1">Uncharacterized protein</fullName>
    </submittedName>
</protein>
<reference evidence="1 2" key="1">
    <citation type="submission" date="2014-12" db="EMBL/GenBank/DDBJ databases">
        <title>Draft Genome Sequences of Five Spore-Forming Food Isolates of Bacillus pumilus.</title>
        <authorList>
            <person name="de Jong A."/>
            <person name="van Heel A.J."/>
            <person name="Montalban-Lopez M."/>
            <person name="Krawczyk A.O."/>
            <person name="Berendsen E.M."/>
            <person name="Wells-Bennik M."/>
            <person name="Kuipers O.P."/>
        </authorList>
    </citation>
    <scope>NUCLEOTIDE SEQUENCE [LARGE SCALE GENOMIC DNA]</scope>
    <source>
        <strain evidence="1 2">B4127</strain>
    </source>
</reference>
<dbReference type="AlphaFoldDB" id="A0AB34QZJ5"/>
<organism evidence="1 2">
    <name type="scientific">Bacillus pumilus</name>
    <name type="common">Bacillus mesentericus</name>
    <dbReference type="NCBI Taxonomy" id="1408"/>
    <lineage>
        <taxon>Bacteria</taxon>
        <taxon>Bacillati</taxon>
        <taxon>Bacillota</taxon>
        <taxon>Bacilli</taxon>
        <taxon>Bacillales</taxon>
        <taxon>Bacillaceae</taxon>
        <taxon>Bacillus</taxon>
    </lineage>
</organism>
<dbReference type="Proteomes" id="UP000031978">
    <property type="component" value="Unassembled WGS sequence"/>
</dbReference>
<gene>
    <name evidence="1" type="ORF">B4127_2604</name>
</gene>
<evidence type="ECO:0000313" key="1">
    <source>
        <dbReference type="EMBL" id="KIL23671.1"/>
    </source>
</evidence>
<comment type="caution">
    <text evidence="1">The sequence shown here is derived from an EMBL/GenBank/DDBJ whole genome shotgun (WGS) entry which is preliminary data.</text>
</comment>
<sequence>MECECMLLSFDDTFFTGKEPQFIAAAPLFVFDYKRQG</sequence>
<dbReference type="EMBL" id="JXCL01000007">
    <property type="protein sequence ID" value="KIL23671.1"/>
    <property type="molecule type" value="Genomic_DNA"/>
</dbReference>
<accession>A0AB34QZJ5</accession>